<accession>A0AAN9A3J1</accession>
<evidence type="ECO:0000256" key="1">
    <source>
        <dbReference type="SAM" id="MobiDB-lite"/>
    </source>
</evidence>
<proteinExistence type="predicted"/>
<evidence type="ECO:0000313" key="2">
    <source>
        <dbReference type="EMBL" id="KAK7068227.1"/>
    </source>
</evidence>
<evidence type="ECO:0000313" key="3">
    <source>
        <dbReference type="Proteomes" id="UP001381693"/>
    </source>
</evidence>
<dbReference type="AlphaFoldDB" id="A0AAN9A3J1"/>
<keyword evidence="3" id="KW-1185">Reference proteome</keyword>
<sequence>MRLTDGKKRNLEDWKRTTKGDTKKKLEAEERKLGDVQKLLEHTLGIPPDTDFMVLEVLNQLQSYIKGLSNKALRRSKLLCTKQADGDPFSDFYLRLTNLAEEVDQCSGDPLTCAKTQIKMVVLMGFRDEKLIQRLISMDTRASLQVVVNCCHFYEATQSTASAIHSSPSHLCTISSYKGIIVRRRRILYIRLQFHDIASSLQLPTPLQLKVDPASFVHACMAQESAPLLRAPVTIVAAWVIGPMPPSALPRMPSAIFVARQDTMTSATERG</sequence>
<protein>
    <submittedName>
        <fullName evidence="2">Uncharacterized protein</fullName>
    </submittedName>
</protein>
<feature type="region of interest" description="Disordered" evidence="1">
    <location>
        <begin position="1"/>
        <end position="25"/>
    </location>
</feature>
<dbReference type="Proteomes" id="UP001381693">
    <property type="component" value="Unassembled WGS sequence"/>
</dbReference>
<name>A0AAN9A3J1_HALRR</name>
<comment type="caution">
    <text evidence="2">The sequence shown here is derived from an EMBL/GenBank/DDBJ whole genome shotgun (WGS) entry which is preliminary data.</text>
</comment>
<gene>
    <name evidence="2" type="ORF">SK128_025383</name>
</gene>
<organism evidence="2 3">
    <name type="scientific">Halocaridina rubra</name>
    <name type="common">Hawaiian red shrimp</name>
    <dbReference type="NCBI Taxonomy" id="373956"/>
    <lineage>
        <taxon>Eukaryota</taxon>
        <taxon>Metazoa</taxon>
        <taxon>Ecdysozoa</taxon>
        <taxon>Arthropoda</taxon>
        <taxon>Crustacea</taxon>
        <taxon>Multicrustacea</taxon>
        <taxon>Malacostraca</taxon>
        <taxon>Eumalacostraca</taxon>
        <taxon>Eucarida</taxon>
        <taxon>Decapoda</taxon>
        <taxon>Pleocyemata</taxon>
        <taxon>Caridea</taxon>
        <taxon>Atyoidea</taxon>
        <taxon>Atyidae</taxon>
        <taxon>Halocaridina</taxon>
    </lineage>
</organism>
<dbReference type="EMBL" id="JAXCGZ010017366">
    <property type="protein sequence ID" value="KAK7068227.1"/>
    <property type="molecule type" value="Genomic_DNA"/>
</dbReference>
<reference evidence="2 3" key="1">
    <citation type="submission" date="2023-11" db="EMBL/GenBank/DDBJ databases">
        <title>Halocaridina rubra genome assembly.</title>
        <authorList>
            <person name="Smith C."/>
        </authorList>
    </citation>
    <scope>NUCLEOTIDE SEQUENCE [LARGE SCALE GENOMIC DNA]</scope>
    <source>
        <strain evidence="2">EP-1</strain>
        <tissue evidence="2">Whole</tissue>
    </source>
</reference>